<evidence type="ECO:0000256" key="5">
    <source>
        <dbReference type="RuleBase" id="RU363041"/>
    </source>
</evidence>
<evidence type="ECO:0000313" key="7">
    <source>
        <dbReference type="Proteomes" id="UP000001979"/>
    </source>
</evidence>
<accession>Q12Z72</accession>
<dbReference type="Pfam" id="PF01925">
    <property type="entry name" value="TauE"/>
    <property type="match status" value="1"/>
</dbReference>
<reference evidence="7" key="1">
    <citation type="journal article" date="2009" name="ISME J.">
        <title>The genome sequence of the psychrophilic archaeon, Methanococcoides burtonii: the role of genome evolution in cold adaptation.</title>
        <authorList>
            <person name="Allen M.A."/>
            <person name="Lauro F.M."/>
            <person name="Williams T.J."/>
            <person name="Burg D."/>
            <person name="Siddiqui K.S."/>
            <person name="De Francisci D."/>
            <person name="Chong K.W."/>
            <person name="Pilak O."/>
            <person name="Chew H.H."/>
            <person name="De Maere M.Z."/>
            <person name="Ting L."/>
            <person name="Katrib M."/>
            <person name="Ng C."/>
            <person name="Sowers K.R."/>
            <person name="Galperin M.Y."/>
            <person name="Anderson I.J."/>
            <person name="Ivanova N."/>
            <person name="Dalin E."/>
            <person name="Martinez M."/>
            <person name="Lapidus A."/>
            <person name="Hauser L."/>
            <person name="Land M."/>
            <person name="Thomas T."/>
            <person name="Cavicchioli R."/>
        </authorList>
    </citation>
    <scope>NUCLEOTIDE SEQUENCE [LARGE SCALE GENOMIC DNA]</scope>
    <source>
        <strain evidence="7">DSM 6242 / NBRC 107633 / OCM 468 / ACE-M</strain>
    </source>
</reference>
<dbReference type="RefSeq" id="WP_011498416.1">
    <property type="nucleotide sequence ID" value="NC_007955.1"/>
</dbReference>
<keyword evidence="3 5" id="KW-1133">Transmembrane helix</keyword>
<feature type="transmembrane region" description="Helical" evidence="5">
    <location>
        <begin position="136"/>
        <end position="167"/>
    </location>
</feature>
<comment type="similarity">
    <text evidence="5">Belongs to the 4-toluene sulfonate uptake permease (TSUP) (TC 2.A.102) family.</text>
</comment>
<dbReference type="HOGENOM" id="CLU_045498_5_4_2"/>
<dbReference type="InterPro" id="IPR002781">
    <property type="entry name" value="TM_pro_TauE-like"/>
</dbReference>
<name>Q12Z72_METBU</name>
<feature type="transmembrane region" description="Helical" evidence="5">
    <location>
        <begin position="97"/>
        <end position="116"/>
    </location>
</feature>
<dbReference type="OrthoDB" id="57422at2157"/>
<feature type="transmembrane region" description="Helical" evidence="5">
    <location>
        <begin position="173"/>
        <end position="191"/>
    </location>
</feature>
<evidence type="ECO:0000256" key="1">
    <source>
        <dbReference type="ARBA" id="ARBA00004141"/>
    </source>
</evidence>
<feature type="transmembrane region" description="Helical" evidence="5">
    <location>
        <begin position="235"/>
        <end position="256"/>
    </location>
</feature>
<dbReference type="KEGG" id="mbu:Mbur_0246"/>
<dbReference type="EMBL" id="CP000300">
    <property type="protein sequence ID" value="ABE51254.1"/>
    <property type="molecule type" value="Genomic_DNA"/>
</dbReference>
<keyword evidence="7" id="KW-1185">Reference proteome</keyword>
<keyword evidence="5" id="KW-1003">Cell membrane</keyword>
<dbReference type="PANTHER" id="PTHR43701:SF2">
    <property type="entry name" value="MEMBRANE TRANSPORTER PROTEIN YJNA-RELATED"/>
    <property type="match status" value="1"/>
</dbReference>
<dbReference type="GO" id="GO:0005886">
    <property type="term" value="C:plasma membrane"/>
    <property type="evidence" value="ECO:0007669"/>
    <property type="project" value="UniProtKB-SubCell"/>
</dbReference>
<proteinExistence type="inferred from homology"/>
<gene>
    <name evidence="6" type="ordered locus">Mbur_0246</name>
</gene>
<dbReference type="Proteomes" id="UP000001979">
    <property type="component" value="Chromosome"/>
</dbReference>
<dbReference type="STRING" id="259564.Mbur_0246"/>
<dbReference type="GeneID" id="3997608"/>
<feature type="transmembrane region" description="Helical" evidence="5">
    <location>
        <begin position="72"/>
        <end position="91"/>
    </location>
</feature>
<evidence type="ECO:0000256" key="3">
    <source>
        <dbReference type="ARBA" id="ARBA00022989"/>
    </source>
</evidence>
<evidence type="ECO:0000313" key="6">
    <source>
        <dbReference type="EMBL" id="ABE51254.1"/>
    </source>
</evidence>
<evidence type="ECO:0000256" key="4">
    <source>
        <dbReference type="ARBA" id="ARBA00023136"/>
    </source>
</evidence>
<comment type="subcellular location">
    <subcellularLocation>
        <location evidence="5">Cell membrane</location>
        <topology evidence="5">Multi-pass membrane protein</topology>
    </subcellularLocation>
    <subcellularLocation>
        <location evidence="1">Membrane</location>
        <topology evidence="1">Multi-pass membrane protein</topology>
    </subcellularLocation>
</comment>
<dbReference type="InterPro" id="IPR051598">
    <property type="entry name" value="TSUP/Inactive_protease-like"/>
</dbReference>
<sequence length="257" mass="27442">MDTLILVALVLLLSVLFSFLGMGGAVIYVPLFYWLGIDLITAIAMALMLNVVTTASASVTYLRKKTVDLPTAAPFILSSAIAAPLGAYVSTSVPEEFVLHTFSVVVAAAGVLMILLKDIGENDTTSNLDIKERLAIGIISGLFIGFIAGLLGIGGGIFLVPILVFMGFGVRRAPATSALVVLFSSLSGFLSHISNAQIEFRTLAILGIVSFIGGQLGSHLMYLRFPSLSGFFERYFQKIFGLLLILISMMLQLSLLK</sequence>
<dbReference type="AlphaFoldDB" id="Q12Z72"/>
<evidence type="ECO:0000256" key="2">
    <source>
        <dbReference type="ARBA" id="ARBA00022692"/>
    </source>
</evidence>
<protein>
    <recommendedName>
        <fullName evidence="5">Probable membrane transporter protein</fullName>
    </recommendedName>
</protein>
<keyword evidence="4 5" id="KW-0472">Membrane</keyword>
<feature type="transmembrane region" description="Helical" evidence="5">
    <location>
        <begin position="33"/>
        <end position="52"/>
    </location>
</feature>
<organism evidence="6 7">
    <name type="scientific">Methanococcoides burtonii (strain DSM 6242 / NBRC 107633 / OCM 468 / ACE-M)</name>
    <dbReference type="NCBI Taxonomy" id="259564"/>
    <lineage>
        <taxon>Archaea</taxon>
        <taxon>Methanobacteriati</taxon>
        <taxon>Methanobacteriota</taxon>
        <taxon>Stenosarchaea group</taxon>
        <taxon>Methanomicrobia</taxon>
        <taxon>Methanosarcinales</taxon>
        <taxon>Methanosarcinaceae</taxon>
        <taxon>Methanococcoides</taxon>
    </lineage>
</organism>
<keyword evidence="2 5" id="KW-0812">Transmembrane</keyword>
<dbReference type="PANTHER" id="PTHR43701">
    <property type="entry name" value="MEMBRANE TRANSPORTER PROTEIN MJ0441-RELATED"/>
    <property type="match status" value="1"/>
</dbReference>
<feature type="transmembrane region" description="Helical" evidence="5">
    <location>
        <begin position="203"/>
        <end position="223"/>
    </location>
</feature>